<sequence>MASEHLPSSSSAAATSPENRHRSIFDLPVNFFDSCRLLSPSLTSVFEPLSISENYSSENPNSTDDKEEKSTKTGVFLPRWTCNTCKAEFDSLQDQRSHFKSDIHRFNVKLSIAGKDIVKEEDFDELTMDSFKDYDVSSISGSEDEADKGAYPRNDASKGLIENIRQKLFILLQTGERVSVWKSLILNESESVLYENDKDAWNDNPLCLRENEVIERLRTLIQEPKDSTSFRIVLLSSGGHFAGCVFHGNTVVAHKTFHRYVVRAKAGKKQSSKDATGKAAHSAGAALRRHNELALKKEIQELLASWKSYFDASSCVFIHAPSSNRNVLFNGDKPCFSHQFCAIRNVPLTVRRPTLKEVKRIYSQVTQVSYEVEEKEIPPSTKEDMLLSSSTNDNGNLDPCKEELGNDLNCRDSSKSPSINVKSDTISSKSDNEVVCTSTPLHEAAQSGDAQKVLELLEQGLDPCVKDQRGRTPYMLANEKEVRNTFRRFMASNLEKWDWNAAKVPSALTKEMEESQAAKQAEKESKRKARAKELKKLRRAREKKAEMTLKLPFMFKRSCMSEYLYCNSVNVDTLGLNSHIDMQAEAAQSQKTVAVSQNQATVASVSKGWQSQSVGISRISKELSNVQTVLTFPPSCRVTEQEELNRAQALEREKRAAAAERRIAEAAAAAAHSRDAQGSSTTVGSTTSLQSKSGLSGPGDISCSCCNTSLAGKVPFHRYNYKYCSTSCMHVHREILEDT</sequence>
<evidence type="ECO:0000313" key="19">
    <source>
        <dbReference type="Proteomes" id="UP000325315"/>
    </source>
</evidence>
<dbReference type="GO" id="GO:0004519">
    <property type="term" value="F:endonuclease activity"/>
    <property type="evidence" value="ECO:0007669"/>
    <property type="project" value="UniProtKB-KW"/>
</dbReference>
<dbReference type="InterPro" id="IPR013087">
    <property type="entry name" value="Znf_C2H2_type"/>
</dbReference>
<dbReference type="GO" id="GO:0008270">
    <property type="term" value="F:zinc ion binding"/>
    <property type="evidence" value="ECO:0007669"/>
    <property type="project" value="UniProtKB-KW"/>
</dbReference>
<keyword evidence="7 14" id="KW-0255">Endonuclease</keyword>
<evidence type="ECO:0000256" key="1">
    <source>
        <dbReference type="ARBA" id="ARBA00004496"/>
    </source>
</evidence>
<dbReference type="PROSITE" id="PS52044">
    <property type="entry name" value="VLRF1"/>
    <property type="match status" value="1"/>
</dbReference>
<evidence type="ECO:0000256" key="13">
    <source>
        <dbReference type="PROSITE-ProRule" id="PRU00023"/>
    </source>
</evidence>
<dbReference type="PROSITE" id="PS50297">
    <property type="entry name" value="ANK_REP_REGION"/>
    <property type="match status" value="1"/>
</dbReference>
<feature type="compositionally biased region" description="Basic and acidic residues" evidence="16">
    <location>
        <begin position="375"/>
        <end position="385"/>
    </location>
</feature>
<keyword evidence="10" id="KW-0862">Zinc</keyword>
<comment type="subcellular location">
    <subcellularLocation>
        <location evidence="1">Cytoplasm</location>
    </subcellularLocation>
</comment>
<evidence type="ECO:0000256" key="3">
    <source>
        <dbReference type="ARBA" id="ARBA00022490"/>
    </source>
</evidence>
<comment type="domain">
    <text evidence="14">The VLRF1 domain mediates binding to the 60S ribosomal subunit.</text>
</comment>
<evidence type="ECO:0000256" key="16">
    <source>
        <dbReference type="SAM" id="MobiDB-lite"/>
    </source>
</evidence>
<evidence type="ECO:0000256" key="12">
    <source>
        <dbReference type="ARBA" id="ARBA00023054"/>
    </source>
</evidence>
<evidence type="ECO:0000256" key="5">
    <source>
        <dbReference type="ARBA" id="ARBA00022723"/>
    </source>
</evidence>
<dbReference type="AlphaFoldDB" id="A0A5B6VRT8"/>
<feature type="region of interest" description="Disordered" evidence="16">
    <location>
        <begin position="667"/>
        <end position="699"/>
    </location>
</feature>
<feature type="compositionally biased region" description="Basic and acidic residues" evidence="16">
    <location>
        <begin position="399"/>
        <end position="414"/>
    </location>
</feature>
<keyword evidence="8" id="KW-0863">Zinc-finger</keyword>
<evidence type="ECO:0000256" key="10">
    <source>
        <dbReference type="ARBA" id="ARBA00022833"/>
    </source>
</evidence>
<evidence type="ECO:0000256" key="2">
    <source>
        <dbReference type="ARBA" id="ARBA00009262"/>
    </source>
</evidence>
<evidence type="ECO:0000256" key="15">
    <source>
        <dbReference type="SAM" id="Coils"/>
    </source>
</evidence>
<keyword evidence="6" id="KW-0677">Repeat</keyword>
<evidence type="ECO:0000256" key="14">
    <source>
        <dbReference type="PROSITE-ProRule" id="PRU01389"/>
    </source>
</evidence>
<reference evidence="19" key="1">
    <citation type="journal article" date="2019" name="Plant Biotechnol. J.">
        <title>Genome sequencing of the Australian wild diploid species Gossypium australe highlights disease resistance and delayed gland morphogenesis.</title>
        <authorList>
            <person name="Cai Y."/>
            <person name="Cai X."/>
            <person name="Wang Q."/>
            <person name="Wang P."/>
            <person name="Zhang Y."/>
            <person name="Cai C."/>
            <person name="Xu Y."/>
            <person name="Wang K."/>
            <person name="Zhou Z."/>
            <person name="Wang C."/>
            <person name="Geng S."/>
            <person name="Li B."/>
            <person name="Dong Q."/>
            <person name="Hou Y."/>
            <person name="Wang H."/>
            <person name="Ai P."/>
            <person name="Liu Z."/>
            <person name="Yi F."/>
            <person name="Sun M."/>
            <person name="An G."/>
            <person name="Cheng J."/>
            <person name="Zhang Y."/>
            <person name="Shi Q."/>
            <person name="Xie Y."/>
            <person name="Shi X."/>
            <person name="Chang Y."/>
            <person name="Huang F."/>
            <person name="Chen Y."/>
            <person name="Hong S."/>
            <person name="Mi L."/>
            <person name="Sun Q."/>
            <person name="Zhang L."/>
            <person name="Zhou B."/>
            <person name="Peng R."/>
            <person name="Zhang X."/>
            <person name="Liu F."/>
        </authorList>
    </citation>
    <scope>NUCLEOTIDE SEQUENCE [LARGE SCALE GENOMIC DNA]</scope>
    <source>
        <strain evidence="19">cv. PA1801</strain>
    </source>
</reference>
<proteinExistence type="inferred from homology"/>
<keyword evidence="19" id="KW-1185">Reference proteome</keyword>
<dbReference type="Pfam" id="PF18826">
    <property type="entry name" value="bVLRF1"/>
    <property type="match status" value="1"/>
</dbReference>
<feature type="region of interest" description="Disordered" evidence="16">
    <location>
        <begin position="373"/>
        <end position="425"/>
    </location>
</feature>
<dbReference type="PROSITE" id="PS50088">
    <property type="entry name" value="ANK_REPEAT"/>
    <property type="match status" value="1"/>
</dbReference>
<feature type="compositionally biased region" description="Low complexity" evidence="16">
    <location>
        <begin position="667"/>
        <end position="688"/>
    </location>
</feature>
<keyword evidence="3 14" id="KW-0963">Cytoplasm</keyword>
<dbReference type="InterPro" id="IPR036236">
    <property type="entry name" value="Znf_C2H2_sf"/>
</dbReference>
<evidence type="ECO:0000256" key="8">
    <source>
        <dbReference type="ARBA" id="ARBA00022771"/>
    </source>
</evidence>
<evidence type="ECO:0000313" key="18">
    <source>
        <dbReference type="EMBL" id="KAA3471802.1"/>
    </source>
</evidence>
<name>A0A5B6VRT8_9ROSI</name>
<organism evidence="18 19">
    <name type="scientific">Gossypium australe</name>
    <dbReference type="NCBI Taxonomy" id="47621"/>
    <lineage>
        <taxon>Eukaryota</taxon>
        <taxon>Viridiplantae</taxon>
        <taxon>Streptophyta</taxon>
        <taxon>Embryophyta</taxon>
        <taxon>Tracheophyta</taxon>
        <taxon>Spermatophyta</taxon>
        <taxon>Magnoliopsida</taxon>
        <taxon>eudicotyledons</taxon>
        <taxon>Gunneridae</taxon>
        <taxon>Pentapetalae</taxon>
        <taxon>rosids</taxon>
        <taxon>malvids</taxon>
        <taxon>Malvales</taxon>
        <taxon>Malvaceae</taxon>
        <taxon>Malvoideae</taxon>
        <taxon>Gossypium</taxon>
    </lineage>
</organism>
<dbReference type="Proteomes" id="UP000325315">
    <property type="component" value="Unassembled WGS sequence"/>
</dbReference>
<accession>A0A5B6VRT8</accession>
<evidence type="ECO:0000256" key="6">
    <source>
        <dbReference type="ARBA" id="ARBA00022737"/>
    </source>
</evidence>
<comment type="caution">
    <text evidence="18">The sequence shown here is derived from an EMBL/GenBank/DDBJ whole genome shotgun (WGS) entry which is preliminary data.</text>
</comment>
<keyword evidence="4 14" id="KW-0540">Nuclease</keyword>
<protein>
    <submittedName>
        <fullName evidence="18">Ankyrin repeat and zinc finger domain-containing protein 1</fullName>
    </submittedName>
</protein>
<dbReference type="GO" id="GO:0016787">
    <property type="term" value="F:hydrolase activity"/>
    <property type="evidence" value="ECO:0007669"/>
    <property type="project" value="UniProtKB-KW"/>
</dbReference>
<dbReference type="Gene3D" id="1.25.40.20">
    <property type="entry name" value="Ankyrin repeat-containing domain"/>
    <property type="match status" value="1"/>
</dbReference>
<evidence type="ECO:0000256" key="11">
    <source>
        <dbReference type="ARBA" id="ARBA00023043"/>
    </source>
</evidence>
<feature type="coiled-coil region" evidence="15">
    <location>
        <begin position="640"/>
        <end position="667"/>
    </location>
</feature>
<evidence type="ECO:0000256" key="4">
    <source>
        <dbReference type="ARBA" id="ARBA00022722"/>
    </source>
</evidence>
<comment type="similarity">
    <text evidence="2 14">Belongs to the ANKZF1/VMS1 family.</text>
</comment>
<evidence type="ECO:0000256" key="7">
    <source>
        <dbReference type="ARBA" id="ARBA00022759"/>
    </source>
</evidence>
<feature type="active site" evidence="14">
    <location>
        <position position="270"/>
    </location>
</feature>
<dbReference type="PROSITE" id="PS00028">
    <property type="entry name" value="ZINC_FINGER_C2H2_1"/>
    <property type="match status" value="1"/>
</dbReference>
<dbReference type="GO" id="GO:0036503">
    <property type="term" value="P:ERAD pathway"/>
    <property type="evidence" value="ECO:0007669"/>
    <property type="project" value="TreeGrafter"/>
</dbReference>
<dbReference type="PANTHER" id="PTHR16036">
    <property type="entry name" value="ANKYRIN REPEAT AND ZINC FINGER DOMAIN-CONTAINING PROTEIN 1"/>
    <property type="match status" value="1"/>
</dbReference>
<dbReference type="SUPFAM" id="SSF57667">
    <property type="entry name" value="beta-beta-alpha zinc fingers"/>
    <property type="match status" value="1"/>
</dbReference>
<dbReference type="SUPFAM" id="SSF48403">
    <property type="entry name" value="Ankyrin repeat"/>
    <property type="match status" value="1"/>
</dbReference>
<dbReference type="InterPro" id="IPR036770">
    <property type="entry name" value="Ankyrin_rpt-contain_sf"/>
</dbReference>
<feature type="repeat" description="ANK" evidence="13">
    <location>
        <begin position="436"/>
        <end position="468"/>
    </location>
</feature>
<dbReference type="InterPro" id="IPR047139">
    <property type="entry name" value="ANKZ1/VMS1"/>
</dbReference>
<evidence type="ECO:0000259" key="17">
    <source>
        <dbReference type="PROSITE" id="PS52044"/>
    </source>
</evidence>
<gene>
    <name evidence="18" type="ORF">EPI10_017374</name>
</gene>
<dbReference type="EMBL" id="SMMG02000006">
    <property type="protein sequence ID" value="KAA3471802.1"/>
    <property type="molecule type" value="Genomic_DNA"/>
</dbReference>
<dbReference type="GO" id="GO:0005737">
    <property type="term" value="C:cytoplasm"/>
    <property type="evidence" value="ECO:0007669"/>
    <property type="project" value="UniProtKB-SubCell"/>
</dbReference>
<feature type="compositionally biased region" description="Polar residues" evidence="16">
    <location>
        <begin position="415"/>
        <end position="425"/>
    </location>
</feature>
<feature type="coiled-coil region" evidence="15">
    <location>
        <begin position="512"/>
        <end position="550"/>
    </location>
</feature>
<keyword evidence="5" id="KW-0479">Metal-binding</keyword>
<dbReference type="InterPro" id="IPR041540">
    <property type="entry name" value="VATC"/>
</dbReference>
<keyword evidence="11 13" id="KW-0040">ANK repeat</keyword>
<keyword evidence="9 14" id="KW-0378">Hydrolase</keyword>
<keyword evidence="12 15" id="KW-0175">Coiled coil</keyword>
<dbReference type="Pfam" id="PF18716">
    <property type="entry name" value="VATC"/>
    <property type="match status" value="1"/>
</dbReference>
<dbReference type="OrthoDB" id="429841at2759"/>
<dbReference type="InterPro" id="IPR041175">
    <property type="entry name" value="VLRF1/Vms1"/>
</dbReference>
<evidence type="ECO:0000256" key="9">
    <source>
        <dbReference type="ARBA" id="ARBA00022801"/>
    </source>
</evidence>
<dbReference type="PANTHER" id="PTHR16036:SF2">
    <property type="entry name" value="TRNA ENDONUCLEASE ANKZF1"/>
    <property type="match status" value="1"/>
</dbReference>
<dbReference type="InterPro" id="IPR002110">
    <property type="entry name" value="Ankyrin_rpt"/>
</dbReference>
<feature type="domain" description="VLRF1" evidence="17">
    <location>
        <begin position="227"/>
        <end position="368"/>
    </location>
</feature>